<evidence type="ECO:0000313" key="3">
    <source>
        <dbReference type="Proteomes" id="UP001489004"/>
    </source>
</evidence>
<reference evidence="2 3" key="1">
    <citation type="journal article" date="2024" name="Nat. Commun.">
        <title>Phylogenomics reveals the evolutionary origins of lichenization in chlorophyte algae.</title>
        <authorList>
            <person name="Puginier C."/>
            <person name="Libourel C."/>
            <person name="Otte J."/>
            <person name="Skaloud P."/>
            <person name="Haon M."/>
            <person name="Grisel S."/>
            <person name="Petersen M."/>
            <person name="Berrin J.G."/>
            <person name="Delaux P.M."/>
            <person name="Dal Grande F."/>
            <person name="Keller J."/>
        </authorList>
    </citation>
    <scope>NUCLEOTIDE SEQUENCE [LARGE SCALE GENOMIC DNA]</scope>
    <source>
        <strain evidence="2 3">SAG 2043</strain>
    </source>
</reference>
<protein>
    <recommendedName>
        <fullName evidence="1">MOSC domain-containing protein</fullName>
    </recommendedName>
</protein>
<keyword evidence="3" id="KW-1185">Reference proteome</keyword>
<dbReference type="SUPFAM" id="SSF141673">
    <property type="entry name" value="MOSC N-terminal domain-like"/>
    <property type="match status" value="1"/>
</dbReference>
<dbReference type="PANTHER" id="PTHR14237:SF19">
    <property type="entry name" value="MITOCHONDRIAL AMIDOXIME REDUCING COMPONENT 1"/>
    <property type="match status" value="1"/>
</dbReference>
<dbReference type="Proteomes" id="UP001489004">
    <property type="component" value="Unassembled WGS sequence"/>
</dbReference>
<evidence type="ECO:0000259" key="1">
    <source>
        <dbReference type="PROSITE" id="PS51340"/>
    </source>
</evidence>
<feature type="domain" description="MOSC" evidence="1">
    <location>
        <begin position="141"/>
        <end position="307"/>
    </location>
</feature>
<dbReference type="GO" id="GO:0030170">
    <property type="term" value="F:pyridoxal phosphate binding"/>
    <property type="evidence" value="ECO:0007669"/>
    <property type="project" value="InterPro"/>
</dbReference>
<dbReference type="InterPro" id="IPR005303">
    <property type="entry name" value="MOCOS_middle"/>
</dbReference>
<name>A0AAW1Q4S9_9CHLO</name>
<dbReference type="InterPro" id="IPR011037">
    <property type="entry name" value="Pyrv_Knase-like_insert_dom_sf"/>
</dbReference>
<dbReference type="Pfam" id="PF03476">
    <property type="entry name" value="MOSC_N"/>
    <property type="match status" value="1"/>
</dbReference>
<dbReference type="PANTHER" id="PTHR14237">
    <property type="entry name" value="MOLYBDOPTERIN COFACTOR SULFURASE MOSC"/>
    <property type="match status" value="1"/>
</dbReference>
<comment type="caution">
    <text evidence="2">The sequence shown here is derived from an EMBL/GenBank/DDBJ whole genome shotgun (WGS) entry which is preliminary data.</text>
</comment>
<sequence>MPVRISSLHVYPVKGCRGIEVDSADVTRTGLKFDRTWMVVTADSHRFVSQRQKPRMALIEVSLPPEALSESWGPLPPDAALTLRAPGQDPLQVALDPKGPLGATLACSCWEWQGLARDEGEDAAAWLSAALGRPCRLVRYIGVPQPTEVGADATRRAVDEQYATGHETAFADGFPFTMISNPSLRELNQRMNANMRMNRFRPNITVDGCEPFAEDTWATAAVGSGSTATPPIVFDFVKPLSRCTVPTIDQETAQGGPEPTKTLQAYRSGQSLGYNQEKSFKHAVFFGYNLVARATGWLAVGDLLQVAPR</sequence>
<gene>
    <name evidence="2" type="ORF">WJX72_001876</name>
</gene>
<accession>A0AAW1Q4S9</accession>
<dbReference type="PROSITE" id="PS51340">
    <property type="entry name" value="MOSC"/>
    <property type="match status" value="1"/>
</dbReference>
<dbReference type="EMBL" id="JALJOR010000006">
    <property type="protein sequence ID" value="KAK9815329.1"/>
    <property type="molecule type" value="Genomic_DNA"/>
</dbReference>
<dbReference type="AlphaFoldDB" id="A0AAW1Q4S9"/>
<dbReference type="GO" id="GO:0030151">
    <property type="term" value="F:molybdenum ion binding"/>
    <property type="evidence" value="ECO:0007669"/>
    <property type="project" value="InterPro"/>
</dbReference>
<dbReference type="Pfam" id="PF03473">
    <property type="entry name" value="MOSC"/>
    <property type="match status" value="1"/>
</dbReference>
<dbReference type="GO" id="GO:0003824">
    <property type="term" value="F:catalytic activity"/>
    <property type="evidence" value="ECO:0007669"/>
    <property type="project" value="InterPro"/>
</dbReference>
<dbReference type="InterPro" id="IPR005302">
    <property type="entry name" value="MoCF_Sase_C"/>
</dbReference>
<dbReference type="SUPFAM" id="SSF50800">
    <property type="entry name" value="PK beta-barrel domain-like"/>
    <property type="match status" value="1"/>
</dbReference>
<evidence type="ECO:0000313" key="2">
    <source>
        <dbReference type="EMBL" id="KAK9815329.1"/>
    </source>
</evidence>
<proteinExistence type="predicted"/>
<organism evidence="2 3">
    <name type="scientific">[Myrmecia] bisecta</name>
    <dbReference type="NCBI Taxonomy" id="41462"/>
    <lineage>
        <taxon>Eukaryota</taxon>
        <taxon>Viridiplantae</taxon>
        <taxon>Chlorophyta</taxon>
        <taxon>core chlorophytes</taxon>
        <taxon>Trebouxiophyceae</taxon>
        <taxon>Trebouxiales</taxon>
        <taxon>Trebouxiaceae</taxon>
        <taxon>Myrmecia</taxon>
    </lineage>
</organism>